<sequence length="654" mass="74025">PTEFNINNQGLLEKLKNFGSNSKTKHLDIKMKLLRDMKKNNKILVTLIPTEDMVVDALTKPSNHESIRRLQEKFEFDDILDSFNSTSLSSHEKKKMQPDTMSKTTESDPMEKLNSILYKTAIESIPLVTQENFSMWRSRVVNLLDLLKIKDMVFSQKAELAKSEELILRTVLAAKLDATIQSNVINHNNKENGMEIWKTINKYFVSNQSSNRARVWNNFSLLNYNDNEVNGFITQVRDAIEKMHEVGINIDIDVVGYEIIKKFPKTPELNSIASAITHSGQTMKPDLVLDHLRLHANKQSISGGNSAASSQQVSLFTNYKATKCKPNAHNTQAPHPQNRCWMLQPHLRPSTNQYSSEKSDCSEHNFSSFHSSISHPSMHFVLDSGSSAHMISNLNLFFVVDLKEEGVVCTSSGAECLKIKGNRSIKLSNKHGDFILHHVLYVPNICVNLLSNNSTCMNGHYVNSLPTIIFEDKSPKCLLSSSELLHKKLGHASYRRICQKLRIPFCSAIPIKSKSNVGMVLTQAIDLEARRLGYYPTVIHSDRGTEFINKYIFNRTIIESTRAILKDSGLSLCFWNEIIKASTLTLNQIPSHQSKKSPFKRFKNRSLPLDYFKPIGLRVAYRNLPDVSNSKLAQIGGLGKIIGYTNELRSYCCD</sequence>
<keyword evidence="4" id="KW-1185">Reference proteome</keyword>
<dbReference type="EMBL" id="LAVV01009147">
    <property type="protein sequence ID" value="KNZ51130.1"/>
    <property type="molecule type" value="Genomic_DNA"/>
</dbReference>
<dbReference type="Proteomes" id="UP000037035">
    <property type="component" value="Unassembled WGS sequence"/>
</dbReference>
<dbReference type="InterPro" id="IPR054722">
    <property type="entry name" value="PolX-like_BBD"/>
</dbReference>
<comment type="caution">
    <text evidence="3">The sequence shown here is derived from an EMBL/GenBank/DDBJ whole genome shotgun (WGS) entry which is preliminary data.</text>
</comment>
<evidence type="ECO:0000256" key="1">
    <source>
        <dbReference type="SAM" id="MobiDB-lite"/>
    </source>
</evidence>
<organism evidence="3 4">
    <name type="scientific">Puccinia sorghi</name>
    <dbReference type="NCBI Taxonomy" id="27349"/>
    <lineage>
        <taxon>Eukaryota</taxon>
        <taxon>Fungi</taxon>
        <taxon>Dikarya</taxon>
        <taxon>Basidiomycota</taxon>
        <taxon>Pucciniomycotina</taxon>
        <taxon>Pucciniomycetes</taxon>
        <taxon>Pucciniales</taxon>
        <taxon>Pucciniaceae</taxon>
        <taxon>Puccinia</taxon>
    </lineage>
</organism>
<dbReference type="OrthoDB" id="3340343at2759"/>
<accession>A0A0L6UTD6</accession>
<feature type="non-terminal residue" evidence="3">
    <location>
        <position position="1"/>
    </location>
</feature>
<reference evidence="3 4" key="1">
    <citation type="submission" date="2015-08" db="EMBL/GenBank/DDBJ databases">
        <title>Next Generation Sequencing and Analysis of the Genome of Puccinia sorghi L Schw, the Causal Agent of Maize Common Rust.</title>
        <authorList>
            <person name="Rochi L."/>
            <person name="Burguener G."/>
            <person name="Darino M."/>
            <person name="Turjanski A."/>
            <person name="Kreff E."/>
            <person name="Dieguez M.J."/>
            <person name="Sacco F."/>
        </authorList>
    </citation>
    <scope>NUCLEOTIDE SEQUENCE [LARGE SCALE GENOMIC DNA]</scope>
    <source>
        <strain evidence="3 4">RO10H11247</strain>
    </source>
</reference>
<evidence type="ECO:0000313" key="3">
    <source>
        <dbReference type="EMBL" id="KNZ51130.1"/>
    </source>
</evidence>
<evidence type="ECO:0000313" key="4">
    <source>
        <dbReference type="Proteomes" id="UP000037035"/>
    </source>
</evidence>
<evidence type="ECO:0000259" key="2">
    <source>
        <dbReference type="Pfam" id="PF22936"/>
    </source>
</evidence>
<protein>
    <recommendedName>
        <fullName evidence="2">Retrovirus-related Pol polyprotein from transposon TNT 1-94-like beta-barrel domain-containing protein</fullName>
    </recommendedName>
</protein>
<gene>
    <name evidence="3" type="ORF">VP01_4080g1</name>
</gene>
<feature type="domain" description="Retrovirus-related Pol polyprotein from transposon TNT 1-94-like beta-barrel" evidence="2">
    <location>
        <begin position="380"/>
        <end position="454"/>
    </location>
</feature>
<dbReference type="SUPFAM" id="SSF53098">
    <property type="entry name" value="Ribonuclease H-like"/>
    <property type="match status" value="1"/>
</dbReference>
<dbReference type="AlphaFoldDB" id="A0A0L6UTD6"/>
<dbReference type="InterPro" id="IPR012337">
    <property type="entry name" value="RNaseH-like_sf"/>
</dbReference>
<dbReference type="VEuPathDB" id="FungiDB:VP01_4080g1"/>
<dbReference type="Pfam" id="PF14223">
    <property type="entry name" value="Retrotran_gag_2"/>
    <property type="match status" value="1"/>
</dbReference>
<proteinExistence type="predicted"/>
<dbReference type="Pfam" id="PF22936">
    <property type="entry name" value="Pol_BBD"/>
    <property type="match status" value="1"/>
</dbReference>
<feature type="region of interest" description="Disordered" evidence="1">
    <location>
        <begin position="87"/>
        <end position="108"/>
    </location>
</feature>
<name>A0A0L6UTD6_9BASI</name>